<dbReference type="PANTHER" id="PTHR37419:SF1">
    <property type="entry name" value="SERINE_THREONINE-PROTEIN KINASE TOXIN HIPA"/>
    <property type="match status" value="1"/>
</dbReference>
<evidence type="ECO:0000313" key="6">
    <source>
        <dbReference type="Proteomes" id="UP000035268"/>
    </source>
</evidence>
<accession>A0A0G3EGN3</accession>
<dbReference type="AlphaFoldDB" id="A0A0G3EGN3"/>
<keyword evidence="3 5" id="KW-0418">Kinase</keyword>
<dbReference type="KEGG" id="vbl:L21SP4_02411"/>
<sequence>MSHCPINLESLPEGCKYSETGLKSIHPKLKHLKPFEYSYEEQLREVRRRSGKMSIQGVQPKLSAVLKLKDASFALVNRGGRFILKPNPLACEEVPANEALTMSMAAAAGIHVPVHGLLCAQDDSWVYFVKRYDREGRSKKVHVEDFAQLSASTRETKYDSSLERVAQLVEQFCTFPAIEKPKLAKRLLFCFLTGNEDMHLKNFSIWVQDGVVSLTPAYDLLNSTLVLENAKEESALPLHGKKKKLTKKLWLDYFCRDRLKLSEVQVDKILQDFQEAMPAFDGLIGRSFLSEERKAGYRDILLERVRRLGISG</sequence>
<dbReference type="Gene3D" id="1.10.1070.20">
    <property type="match status" value="1"/>
</dbReference>
<evidence type="ECO:0000256" key="3">
    <source>
        <dbReference type="ARBA" id="ARBA00022777"/>
    </source>
</evidence>
<evidence type="ECO:0000313" key="5">
    <source>
        <dbReference type="EMBL" id="AKJ65636.1"/>
    </source>
</evidence>
<dbReference type="RefSeq" id="WP_052882839.1">
    <property type="nucleotide sequence ID" value="NZ_CP010904.1"/>
</dbReference>
<proteinExistence type="inferred from homology"/>
<reference evidence="6" key="1">
    <citation type="submission" date="2015-02" db="EMBL/GenBank/DDBJ databases">
        <title>Description and complete genome sequence of the first cultured representative of the subdivision 5 of the Verrucomicrobia phylum.</title>
        <authorList>
            <person name="Spring S."/>
            <person name="Bunk B."/>
            <person name="Sproer C."/>
            <person name="Klenk H.-P."/>
        </authorList>
    </citation>
    <scope>NUCLEOTIDE SEQUENCE [LARGE SCALE GENOMIC DNA]</scope>
    <source>
        <strain evidence="6">L21-Fru-AB</strain>
    </source>
</reference>
<keyword evidence="6" id="KW-1185">Reference proteome</keyword>
<dbReference type="GO" id="GO:0005829">
    <property type="term" value="C:cytosol"/>
    <property type="evidence" value="ECO:0007669"/>
    <property type="project" value="TreeGrafter"/>
</dbReference>
<dbReference type="Proteomes" id="UP000035268">
    <property type="component" value="Chromosome"/>
</dbReference>
<dbReference type="EC" id="2.7.11.1" evidence="5"/>
<dbReference type="InterPro" id="IPR052028">
    <property type="entry name" value="HipA_Ser/Thr_kinase"/>
</dbReference>
<dbReference type="GO" id="GO:0004674">
    <property type="term" value="F:protein serine/threonine kinase activity"/>
    <property type="evidence" value="ECO:0007669"/>
    <property type="project" value="UniProtKB-EC"/>
</dbReference>
<comment type="similarity">
    <text evidence="1">Belongs to the HipA Ser/Thr kinase family.</text>
</comment>
<feature type="domain" description="HipA-like C-terminal" evidence="4">
    <location>
        <begin position="53"/>
        <end position="278"/>
    </location>
</feature>
<dbReference type="PATRIC" id="fig|1609981.3.peg.2514"/>
<protein>
    <submittedName>
        <fullName evidence="5">Serine/threonine-protein kinase HipA</fullName>
        <ecNumber evidence="5">2.7.11.1</ecNumber>
    </submittedName>
</protein>
<evidence type="ECO:0000259" key="4">
    <source>
        <dbReference type="Pfam" id="PF07804"/>
    </source>
</evidence>
<gene>
    <name evidence="5" type="primary">hipA_2</name>
    <name evidence="5" type="ORF">L21SP4_02411</name>
</gene>
<dbReference type="Pfam" id="PF07804">
    <property type="entry name" value="HipA_C"/>
    <property type="match status" value="1"/>
</dbReference>
<name>A0A0G3EGN3_9BACT</name>
<dbReference type="EMBL" id="CP010904">
    <property type="protein sequence ID" value="AKJ65636.1"/>
    <property type="molecule type" value="Genomic_DNA"/>
</dbReference>
<dbReference type="PANTHER" id="PTHR37419">
    <property type="entry name" value="SERINE/THREONINE-PROTEIN KINASE TOXIN HIPA"/>
    <property type="match status" value="1"/>
</dbReference>
<keyword evidence="2 5" id="KW-0808">Transferase</keyword>
<dbReference type="InterPro" id="IPR012893">
    <property type="entry name" value="HipA-like_C"/>
</dbReference>
<reference evidence="5 6" key="2">
    <citation type="journal article" date="2016" name="ISME J.">
        <title>Characterization of the first cultured representative of Verrucomicrobia subdivision 5 indicates the proposal of a novel phylum.</title>
        <authorList>
            <person name="Spring S."/>
            <person name="Bunk B."/>
            <person name="Sproer C."/>
            <person name="Schumann P."/>
            <person name="Rohde M."/>
            <person name="Tindall B.J."/>
            <person name="Klenk H.P."/>
        </authorList>
    </citation>
    <scope>NUCLEOTIDE SEQUENCE [LARGE SCALE GENOMIC DNA]</scope>
    <source>
        <strain evidence="5 6">L21-Fru-AB</strain>
    </source>
</reference>
<evidence type="ECO:0000256" key="1">
    <source>
        <dbReference type="ARBA" id="ARBA00010164"/>
    </source>
</evidence>
<organism evidence="5 6">
    <name type="scientific">Kiritimatiella glycovorans</name>
    <dbReference type="NCBI Taxonomy" id="1307763"/>
    <lineage>
        <taxon>Bacteria</taxon>
        <taxon>Pseudomonadati</taxon>
        <taxon>Kiritimatiellota</taxon>
        <taxon>Kiritimatiellia</taxon>
        <taxon>Kiritimatiellales</taxon>
        <taxon>Kiritimatiellaceae</taxon>
        <taxon>Kiritimatiella</taxon>
    </lineage>
</organism>
<dbReference type="STRING" id="1307763.L21SP4_02411"/>
<dbReference type="OrthoDB" id="9805913at2"/>
<evidence type="ECO:0000256" key="2">
    <source>
        <dbReference type="ARBA" id="ARBA00022679"/>
    </source>
</evidence>